<dbReference type="GO" id="GO:0005549">
    <property type="term" value="F:odorant binding"/>
    <property type="evidence" value="ECO:0007669"/>
    <property type="project" value="InterPro"/>
</dbReference>
<keyword evidence="5" id="KW-1133">Transmembrane helix</keyword>
<protein>
    <submittedName>
        <fullName evidence="9">Uncharacterized protein</fullName>
    </submittedName>
</protein>
<keyword evidence="6" id="KW-0472">Membrane</keyword>
<dbReference type="InterPro" id="IPR004117">
    <property type="entry name" value="7tm6_olfct_rcpt"/>
</dbReference>
<organism evidence="9 10">
    <name type="scientific">Apolygus lucorum</name>
    <name type="common">Small green plant bug</name>
    <name type="synonym">Lygocoris lucorum</name>
    <dbReference type="NCBI Taxonomy" id="248454"/>
    <lineage>
        <taxon>Eukaryota</taxon>
        <taxon>Metazoa</taxon>
        <taxon>Ecdysozoa</taxon>
        <taxon>Arthropoda</taxon>
        <taxon>Hexapoda</taxon>
        <taxon>Insecta</taxon>
        <taxon>Pterygota</taxon>
        <taxon>Neoptera</taxon>
        <taxon>Paraneoptera</taxon>
        <taxon>Hemiptera</taxon>
        <taxon>Heteroptera</taxon>
        <taxon>Panheteroptera</taxon>
        <taxon>Cimicomorpha</taxon>
        <taxon>Miridae</taxon>
        <taxon>Mirini</taxon>
        <taxon>Apolygus</taxon>
    </lineage>
</organism>
<comment type="caution">
    <text evidence="9">The sequence shown here is derived from an EMBL/GenBank/DDBJ whole genome shotgun (WGS) entry which is preliminary data.</text>
</comment>
<dbReference type="GO" id="GO:0016020">
    <property type="term" value="C:membrane"/>
    <property type="evidence" value="ECO:0007669"/>
    <property type="project" value="UniProtKB-SubCell"/>
</dbReference>
<dbReference type="EMBL" id="WIXP02000004">
    <property type="protein sequence ID" value="KAF6212313.1"/>
    <property type="molecule type" value="Genomic_DNA"/>
</dbReference>
<gene>
    <name evidence="9" type="ORF">GE061_012835</name>
</gene>
<evidence type="ECO:0000313" key="10">
    <source>
        <dbReference type="Proteomes" id="UP000466442"/>
    </source>
</evidence>
<name>A0A6A4JDF1_APOLU</name>
<sequence length="316" mass="35944">MIMFLAVNESVISRNCVNRIFDYLNKQRGTTRYGYKEEQNMMIDAESSAYKIMKYSSNFFAVNFPLMVIIQPMMAVIAGESWKQLPHPWPISQENDWLLYFSFLLQFGGVALAHCVAVASIAVLTMTKPITSLFDGVILGIDRIEERAARKMTEEGLTYQESMLSCLRESIAHHQEIVDELVAVKPHLEITFFSQVTFISTIMACEAYPIIMGIVDFSGVMRGIWFFIIQAMCCSFLNYELDTVANKNVEVGEALYGTPWYAMGVEYRRLVLNSMTFSQNPIWIRGMGLLGLKASRANFYSAMVNAYNVLNMLRST</sequence>
<proteinExistence type="predicted"/>
<keyword evidence="10" id="KW-1185">Reference proteome</keyword>
<accession>A0A6A4JDF1</accession>
<evidence type="ECO:0000256" key="4">
    <source>
        <dbReference type="ARBA" id="ARBA00022725"/>
    </source>
</evidence>
<keyword evidence="2" id="KW-0716">Sensory transduction</keyword>
<keyword evidence="7" id="KW-0675">Receptor</keyword>
<dbReference type="OrthoDB" id="7677057at2759"/>
<reference evidence="9" key="1">
    <citation type="journal article" date="2021" name="Mol. Ecol. Resour.">
        <title>Apolygus lucorum genome provides insights into omnivorousness and mesophyll feeding.</title>
        <authorList>
            <person name="Liu Y."/>
            <person name="Liu H."/>
            <person name="Wang H."/>
            <person name="Huang T."/>
            <person name="Liu B."/>
            <person name="Yang B."/>
            <person name="Yin L."/>
            <person name="Li B."/>
            <person name="Zhang Y."/>
            <person name="Zhang S."/>
            <person name="Jiang F."/>
            <person name="Zhang X."/>
            <person name="Ren Y."/>
            <person name="Wang B."/>
            <person name="Wang S."/>
            <person name="Lu Y."/>
            <person name="Wu K."/>
            <person name="Fan W."/>
            <person name="Wang G."/>
        </authorList>
    </citation>
    <scope>NUCLEOTIDE SEQUENCE</scope>
    <source>
        <strain evidence="9">12Hb</strain>
    </source>
</reference>
<keyword evidence="8" id="KW-0807">Transducer</keyword>
<evidence type="ECO:0000256" key="1">
    <source>
        <dbReference type="ARBA" id="ARBA00004141"/>
    </source>
</evidence>
<dbReference type="GO" id="GO:0004984">
    <property type="term" value="F:olfactory receptor activity"/>
    <property type="evidence" value="ECO:0007669"/>
    <property type="project" value="InterPro"/>
</dbReference>
<evidence type="ECO:0000256" key="5">
    <source>
        <dbReference type="ARBA" id="ARBA00022989"/>
    </source>
</evidence>
<evidence type="ECO:0000256" key="7">
    <source>
        <dbReference type="ARBA" id="ARBA00023170"/>
    </source>
</evidence>
<evidence type="ECO:0000256" key="3">
    <source>
        <dbReference type="ARBA" id="ARBA00022692"/>
    </source>
</evidence>
<dbReference type="Pfam" id="PF02949">
    <property type="entry name" value="7tm_6"/>
    <property type="match status" value="1"/>
</dbReference>
<dbReference type="AlphaFoldDB" id="A0A6A4JDF1"/>
<dbReference type="GO" id="GO:0007165">
    <property type="term" value="P:signal transduction"/>
    <property type="evidence" value="ECO:0007669"/>
    <property type="project" value="UniProtKB-KW"/>
</dbReference>
<evidence type="ECO:0000256" key="2">
    <source>
        <dbReference type="ARBA" id="ARBA00022606"/>
    </source>
</evidence>
<keyword evidence="3" id="KW-0812">Transmembrane</keyword>
<dbReference type="Proteomes" id="UP000466442">
    <property type="component" value="Unassembled WGS sequence"/>
</dbReference>
<evidence type="ECO:0000256" key="6">
    <source>
        <dbReference type="ARBA" id="ARBA00023136"/>
    </source>
</evidence>
<comment type="subcellular location">
    <subcellularLocation>
        <location evidence="1">Membrane</location>
        <topology evidence="1">Multi-pass membrane protein</topology>
    </subcellularLocation>
</comment>
<evidence type="ECO:0000256" key="8">
    <source>
        <dbReference type="ARBA" id="ARBA00023224"/>
    </source>
</evidence>
<keyword evidence="4" id="KW-0552">Olfaction</keyword>
<evidence type="ECO:0000313" key="9">
    <source>
        <dbReference type="EMBL" id="KAF6212313.1"/>
    </source>
</evidence>